<evidence type="ECO:0000313" key="1">
    <source>
        <dbReference type="EMBL" id="AJG20087.1"/>
    </source>
</evidence>
<accession>A0A0C4Y457</accession>
<reference evidence="1 2" key="1">
    <citation type="journal article" date="2015" name="Genome Announc.">
        <title>Complete Genome Sequence of Cupriavidus basilensis 4G11, Isolated from the Oak Ridge Field Research Center Site.</title>
        <authorList>
            <person name="Ray J."/>
            <person name="Waters R.J."/>
            <person name="Skerker J.M."/>
            <person name="Kuehl J.V."/>
            <person name="Price M.N."/>
            <person name="Huang J."/>
            <person name="Chakraborty R."/>
            <person name="Arkin A.P."/>
            <person name="Deutschbauer A."/>
        </authorList>
    </citation>
    <scope>NUCLEOTIDE SEQUENCE [LARGE SCALE GENOMIC DNA]</scope>
    <source>
        <strain evidence="1">4G11</strain>
    </source>
</reference>
<dbReference type="AlphaFoldDB" id="A0A0C4Y457"/>
<proteinExistence type="predicted"/>
<organism evidence="1 2">
    <name type="scientific">Cupriavidus basilensis</name>
    <dbReference type="NCBI Taxonomy" id="68895"/>
    <lineage>
        <taxon>Bacteria</taxon>
        <taxon>Pseudomonadati</taxon>
        <taxon>Pseudomonadota</taxon>
        <taxon>Betaproteobacteria</taxon>
        <taxon>Burkholderiales</taxon>
        <taxon>Burkholderiaceae</taxon>
        <taxon>Cupriavidus</taxon>
    </lineage>
</organism>
<name>A0A0C4Y457_9BURK</name>
<protein>
    <submittedName>
        <fullName evidence="1">Uncharacterized protein</fullName>
    </submittedName>
</protein>
<dbReference type="KEGG" id="cbw:RR42_m2702"/>
<evidence type="ECO:0000313" key="2">
    <source>
        <dbReference type="Proteomes" id="UP000031843"/>
    </source>
</evidence>
<sequence>MFFCDNPGLSVIGKWFVRRNAASAISASSFWRFFSRFWQWQQQQHGKQRTGYPT</sequence>
<gene>
    <name evidence="1" type="ORF">RR42_m2702</name>
</gene>
<dbReference type="Proteomes" id="UP000031843">
    <property type="component" value="Chromosome main"/>
</dbReference>
<dbReference type="EMBL" id="CP010536">
    <property type="protein sequence ID" value="AJG20087.1"/>
    <property type="molecule type" value="Genomic_DNA"/>
</dbReference>
<keyword evidence="2" id="KW-1185">Reference proteome</keyword>
<dbReference type="STRING" id="68895.RR42_m2702"/>